<evidence type="ECO:0000256" key="1">
    <source>
        <dbReference type="ARBA" id="ARBA00037947"/>
    </source>
</evidence>
<dbReference type="GO" id="GO:0031209">
    <property type="term" value="C:SCAR complex"/>
    <property type="evidence" value="ECO:0007669"/>
    <property type="project" value="TreeGrafter"/>
</dbReference>
<sequence>MGGLEGLTNILDSEGGFGALENQLLPEQAATYINYASRVSNPSTKSPKLSAGYALPGHESYPENDSSIKMLEAAMQRLTNLCSVLNDMEPICVLNHVFVLREYMRECILGNFRRGLLAVLKTDNDLQRPSILESLIHRHISIVHLAEQHISMDLT</sequence>
<dbReference type="GO" id="GO:0000902">
    <property type="term" value="P:cell morphogenesis"/>
    <property type="evidence" value="ECO:0007669"/>
    <property type="project" value="TreeGrafter"/>
</dbReference>
<dbReference type="EMBL" id="JAZDWU010000002">
    <property type="protein sequence ID" value="KAL0011582.1"/>
    <property type="molecule type" value="Genomic_DNA"/>
</dbReference>
<evidence type="ECO:0000313" key="2">
    <source>
        <dbReference type="EMBL" id="KAL0011582.1"/>
    </source>
</evidence>
<comment type="similarity">
    <text evidence="1">Belongs to the HEM-1/HEM-2 family.</text>
</comment>
<keyword evidence="3" id="KW-1185">Reference proteome</keyword>
<dbReference type="GO" id="GO:0030031">
    <property type="term" value="P:cell projection assembly"/>
    <property type="evidence" value="ECO:0007669"/>
    <property type="project" value="TreeGrafter"/>
</dbReference>
<evidence type="ECO:0000313" key="3">
    <source>
        <dbReference type="Proteomes" id="UP001459277"/>
    </source>
</evidence>
<name>A0AAW2DP72_9ROSI</name>
<dbReference type="GO" id="GO:0030866">
    <property type="term" value="P:cortical actin cytoskeleton organization"/>
    <property type="evidence" value="ECO:0007669"/>
    <property type="project" value="TreeGrafter"/>
</dbReference>
<dbReference type="AlphaFoldDB" id="A0AAW2DP72"/>
<dbReference type="GO" id="GO:0016477">
    <property type="term" value="P:cell migration"/>
    <property type="evidence" value="ECO:0007669"/>
    <property type="project" value="TreeGrafter"/>
</dbReference>
<organism evidence="2 3">
    <name type="scientific">Lithocarpus litseifolius</name>
    <dbReference type="NCBI Taxonomy" id="425828"/>
    <lineage>
        <taxon>Eukaryota</taxon>
        <taxon>Viridiplantae</taxon>
        <taxon>Streptophyta</taxon>
        <taxon>Embryophyta</taxon>
        <taxon>Tracheophyta</taxon>
        <taxon>Spermatophyta</taxon>
        <taxon>Magnoliopsida</taxon>
        <taxon>eudicotyledons</taxon>
        <taxon>Gunneridae</taxon>
        <taxon>Pentapetalae</taxon>
        <taxon>rosids</taxon>
        <taxon>fabids</taxon>
        <taxon>Fagales</taxon>
        <taxon>Fagaceae</taxon>
        <taxon>Lithocarpus</taxon>
    </lineage>
</organism>
<comment type="caution">
    <text evidence="2">The sequence shown here is derived from an EMBL/GenBank/DDBJ whole genome shotgun (WGS) entry which is preliminary data.</text>
</comment>
<dbReference type="Pfam" id="PF09735">
    <property type="entry name" value="Nckap1"/>
    <property type="match status" value="1"/>
</dbReference>
<protein>
    <submittedName>
        <fullName evidence="2">Uncharacterized protein</fullName>
    </submittedName>
</protein>
<reference evidence="2 3" key="1">
    <citation type="submission" date="2024-01" db="EMBL/GenBank/DDBJ databases">
        <title>A telomere-to-telomere, gap-free genome of sweet tea (Lithocarpus litseifolius).</title>
        <authorList>
            <person name="Zhou J."/>
        </authorList>
    </citation>
    <scope>NUCLEOTIDE SEQUENCE [LARGE SCALE GENOMIC DNA]</scope>
    <source>
        <strain evidence="2">Zhou-2022a</strain>
        <tissue evidence="2">Leaf</tissue>
    </source>
</reference>
<dbReference type="Proteomes" id="UP001459277">
    <property type="component" value="Unassembled WGS sequence"/>
</dbReference>
<proteinExistence type="inferred from homology"/>
<gene>
    <name evidence="2" type="ORF">SO802_006690</name>
</gene>
<dbReference type="PANTHER" id="PTHR12093:SF10">
    <property type="entry name" value="MEMBRANE-ASSOCIATED PROTEIN HEM"/>
    <property type="match status" value="1"/>
</dbReference>
<accession>A0AAW2DP72</accession>
<dbReference type="PANTHER" id="PTHR12093">
    <property type="entry name" value="NCK-ASSOCIATED PROTEIN 1"/>
    <property type="match status" value="1"/>
</dbReference>
<dbReference type="InterPro" id="IPR019137">
    <property type="entry name" value="Nck-associated_protein-1"/>
</dbReference>